<name>A0A9Q8FMM2_9STAP</name>
<evidence type="ECO:0008006" key="4">
    <source>
        <dbReference type="Google" id="ProtNLM"/>
    </source>
</evidence>
<organism evidence="2 3">
    <name type="scientific">Macrococcus carouselicus</name>
    <dbReference type="NCBI Taxonomy" id="69969"/>
    <lineage>
        <taxon>Bacteria</taxon>
        <taxon>Bacillati</taxon>
        <taxon>Bacillota</taxon>
        <taxon>Bacilli</taxon>
        <taxon>Bacillales</taxon>
        <taxon>Staphylococcaceae</taxon>
        <taxon>Macrococcus</taxon>
    </lineage>
</organism>
<gene>
    <name evidence="2" type="ORF">ERX40_00580</name>
</gene>
<dbReference type="AlphaFoldDB" id="A0A9Q8FMM2"/>
<feature type="region of interest" description="Disordered" evidence="1">
    <location>
        <begin position="17"/>
        <end position="79"/>
    </location>
</feature>
<keyword evidence="3" id="KW-1185">Reference proteome</keyword>
<dbReference type="Proteomes" id="UP000295280">
    <property type="component" value="Unassembled WGS sequence"/>
</dbReference>
<evidence type="ECO:0000256" key="1">
    <source>
        <dbReference type="SAM" id="MobiDB-lite"/>
    </source>
</evidence>
<protein>
    <recommendedName>
        <fullName evidence="4">Lipoprotein</fullName>
    </recommendedName>
</protein>
<evidence type="ECO:0000313" key="2">
    <source>
        <dbReference type="EMBL" id="TDM03695.1"/>
    </source>
</evidence>
<dbReference type="RefSeq" id="WP_133416559.1">
    <property type="nucleotide sequence ID" value="NZ_SCWD01000001.1"/>
</dbReference>
<dbReference type="EMBL" id="SCWD01000001">
    <property type="protein sequence ID" value="TDM03695.1"/>
    <property type="molecule type" value="Genomic_DNA"/>
</dbReference>
<evidence type="ECO:0000313" key="3">
    <source>
        <dbReference type="Proteomes" id="UP000295280"/>
    </source>
</evidence>
<proteinExistence type="predicted"/>
<dbReference type="PROSITE" id="PS51257">
    <property type="entry name" value="PROKAR_LIPOPROTEIN"/>
    <property type="match status" value="1"/>
</dbReference>
<comment type="caution">
    <text evidence="2">The sequence shown here is derived from an EMBL/GenBank/DDBJ whole genome shotgun (WGS) entry which is preliminary data.</text>
</comment>
<feature type="compositionally biased region" description="Polar residues" evidence="1">
    <location>
        <begin position="18"/>
        <end position="49"/>
    </location>
</feature>
<feature type="compositionally biased region" description="Basic and acidic residues" evidence="1">
    <location>
        <begin position="51"/>
        <end position="78"/>
    </location>
</feature>
<reference evidence="2 3" key="1">
    <citation type="submission" date="2019-01" db="EMBL/GenBank/DDBJ databases">
        <title>Draft genome sequences of the type strains of six Macrococcus species.</title>
        <authorList>
            <person name="Mazhar S."/>
            <person name="Altermann E."/>
            <person name="Hill C."/>
            <person name="Mcauliffe O."/>
        </authorList>
    </citation>
    <scope>NUCLEOTIDE SEQUENCE [LARGE SCALE GENOMIC DNA]</scope>
    <source>
        <strain evidence="2 3">ATCC 51828</strain>
    </source>
</reference>
<accession>A0A9Q8FMM2</accession>
<sequence>MKKYLYILVAAGVLAGCGQQSDTASTPTKEQTSSEQATTESPTTEQLSTEKPAEVEKKKTQEEDIHDHKDTAFKDTESKAPGVKKTYPLTKLTTETVDKTIKVKDNETVLYTEDTGHGIPTKPAGEGQEFHAILDVTFKDLKMYMLDNGTFITADPQHVEVIKTGDHYNQYPVYKMHADDVKYLDSLNKEDPEYDAYVKYAEDYGTRQYDYKREMLMHTAIHEVNDATPESLTIPEEHFLSLDQFKAKK</sequence>
<dbReference type="OrthoDB" id="2418640at2"/>